<keyword evidence="10" id="KW-1185">Reference proteome</keyword>
<dbReference type="Proteomes" id="UP000094291">
    <property type="component" value="Unassembled WGS sequence"/>
</dbReference>
<dbReference type="GO" id="GO:0005886">
    <property type="term" value="C:plasma membrane"/>
    <property type="evidence" value="ECO:0007669"/>
    <property type="project" value="UniProtKB-SubCell"/>
</dbReference>
<accession>A0A1E2VAZ6</accession>
<feature type="transmembrane region" description="Helical" evidence="7">
    <location>
        <begin position="112"/>
        <end position="133"/>
    </location>
</feature>
<comment type="similarity">
    <text evidence="2">Belongs to the Rht family.</text>
</comment>
<organism evidence="9 10">
    <name type="scientific">Terasakiispira papahanaumokuakeensis</name>
    <dbReference type="NCBI Taxonomy" id="197479"/>
    <lineage>
        <taxon>Bacteria</taxon>
        <taxon>Pseudomonadati</taxon>
        <taxon>Pseudomonadota</taxon>
        <taxon>Gammaproteobacteria</taxon>
        <taxon>Oceanospirillales</taxon>
        <taxon>Terasakiispira</taxon>
    </lineage>
</organism>
<evidence type="ECO:0000256" key="2">
    <source>
        <dbReference type="ARBA" id="ARBA00007928"/>
    </source>
</evidence>
<evidence type="ECO:0000256" key="7">
    <source>
        <dbReference type="SAM" id="Phobius"/>
    </source>
</evidence>
<evidence type="ECO:0000313" key="10">
    <source>
        <dbReference type="Proteomes" id="UP000094291"/>
    </source>
</evidence>
<keyword evidence="8" id="KW-0732">Signal</keyword>
<evidence type="ECO:0000256" key="4">
    <source>
        <dbReference type="ARBA" id="ARBA00022692"/>
    </source>
</evidence>
<proteinExistence type="inferred from homology"/>
<dbReference type="Pfam" id="PF01810">
    <property type="entry name" value="LysE"/>
    <property type="match status" value="1"/>
</dbReference>
<comment type="subcellular location">
    <subcellularLocation>
        <location evidence="1">Cell membrane</location>
        <topology evidence="1">Multi-pass membrane protein</topology>
    </subcellularLocation>
</comment>
<reference evidence="9 10" key="1">
    <citation type="submission" date="2016-08" db="EMBL/GenBank/DDBJ databases">
        <authorList>
            <person name="Seilhamer J.J."/>
        </authorList>
    </citation>
    <scope>NUCLEOTIDE SEQUENCE [LARGE SCALE GENOMIC DNA]</scope>
    <source>
        <strain evidence="9 10">PH27A</strain>
    </source>
</reference>
<evidence type="ECO:0000313" key="9">
    <source>
        <dbReference type="EMBL" id="ODC04006.1"/>
    </source>
</evidence>
<feature type="transmembrane region" description="Helical" evidence="7">
    <location>
        <begin position="48"/>
        <end position="75"/>
    </location>
</feature>
<keyword evidence="6 7" id="KW-0472">Membrane</keyword>
<dbReference type="PANTHER" id="PTHR30086:SF14">
    <property type="entry name" value="HOMOSERINE_HOMOSERINE LACTONE EFFLUX PROTEIN"/>
    <property type="match status" value="1"/>
</dbReference>
<name>A0A1E2VAZ6_9GAMM</name>
<dbReference type="OrthoDB" id="9804822at2"/>
<feature type="chain" id="PRO_5009119681" evidence="8">
    <location>
        <begin position="25"/>
        <end position="207"/>
    </location>
</feature>
<feature type="transmembrane region" description="Helical" evidence="7">
    <location>
        <begin position="188"/>
        <end position="206"/>
    </location>
</feature>
<evidence type="ECO:0000256" key="6">
    <source>
        <dbReference type="ARBA" id="ARBA00023136"/>
    </source>
</evidence>
<feature type="signal peptide" evidence="8">
    <location>
        <begin position="1"/>
        <end position="24"/>
    </location>
</feature>
<dbReference type="PANTHER" id="PTHR30086">
    <property type="entry name" value="ARGININE EXPORTER PROTEIN ARGO"/>
    <property type="match status" value="1"/>
</dbReference>
<dbReference type="EMBL" id="MDTQ01000001">
    <property type="protein sequence ID" value="ODC04006.1"/>
    <property type="molecule type" value="Genomic_DNA"/>
</dbReference>
<dbReference type="NCBIfam" id="NF007812">
    <property type="entry name" value="PRK10520.1"/>
    <property type="match status" value="1"/>
</dbReference>
<evidence type="ECO:0000256" key="8">
    <source>
        <dbReference type="SAM" id="SignalP"/>
    </source>
</evidence>
<feature type="transmembrane region" description="Helical" evidence="7">
    <location>
        <begin position="153"/>
        <end position="176"/>
    </location>
</feature>
<keyword evidence="5 7" id="KW-1133">Transmembrane helix</keyword>
<dbReference type="InterPro" id="IPR001123">
    <property type="entry name" value="LeuE-type"/>
</dbReference>
<evidence type="ECO:0000256" key="1">
    <source>
        <dbReference type="ARBA" id="ARBA00004651"/>
    </source>
</evidence>
<gene>
    <name evidence="9" type="primary">rhtB</name>
    <name evidence="9" type="ORF">BFW38_11125</name>
</gene>
<keyword evidence="3" id="KW-1003">Cell membrane</keyword>
<dbReference type="PIRSF" id="PIRSF006324">
    <property type="entry name" value="LeuE"/>
    <property type="match status" value="1"/>
</dbReference>
<evidence type="ECO:0000256" key="5">
    <source>
        <dbReference type="ARBA" id="ARBA00022989"/>
    </source>
</evidence>
<dbReference type="STRING" id="197479.BFW38_11125"/>
<dbReference type="AlphaFoldDB" id="A0A1E2VAZ6"/>
<comment type="caution">
    <text evidence="9">The sequence shown here is derived from an EMBL/GenBank/DDBJ whole genome shotgun (WGS) entry which is preliminary data.</text>
</comment>
<sequence length="207" mass="22252">MAFDIWLAFLLASCLISISPGAGAVNTMSNGLRHGVRNTLPAILGLQLGYGAQILLVGVGLGALLASSALAFALVKWIGVAYLIWLGVQKFREGGFGVAGDDQPQESAQKRFWNAAFVNLTNPKATVFLVALFPQFVDPNASHMTQFLEMGVTLIVVDVVVMLGYATLASRLLGWLKTPARQRHMNRVFGSLFMGAAVLMASYRHGQ</sequence>
<protein>
    <submittedName>
        <fullName evidence="9">Homoserine/homoserine lactone efflux protein</fullName>
    </submittedName>
</protein>
<evidence type="ECO:0000256" key="3">
    <source>
        <dbReference type="ARBA" id="ARBA00022475"/>
    </source>
</evidence>
<dbReference type="RefSeq" id="WP_068998737.1">
    <property type="nucleotide sequence ID" value="NZ_MDTQ01000001.1"/>
</dbReference>
<keyword evidence="4 7" id="KW-0812">Transmembrane</keyword>
<dbReference type="GO" id="GO:0042970">
    <property type="term" value="F:homoserine transmembrane transporter activity"/>
    <property type="evidence" value="ECO:0007669"/>
    <property type="project" value="TreeGrafter"/>
</dbReference>